<evidence type="ECO:0000256" key="5">
    <source>
        <dbReference type="ARBA" id="ARBA00022452"/>
    </source>
</evidence>
<dbReference type="CDD" id="cd12820">
    <property type="entry name" value="LbR_YadA-like"/>
    <property type="match status" value="1"/>
</dbReference>
<dbReference type="InterPro" id="IPR045584">
    <property type="entry name" value="Pilin-like"/>
</dbReference>
<dbReference type="Gene3D" id="6.10.250.2120">
    <property type="match status" value="1"/>
</dbReference>
<evidence type="ECO:0000256" key="7">
    <source>
        <dbReference type="ARBA" id="ARBA00022729"/>
    </source>
</evidence>
<dbReference type="EMBL" id="MLAE01000114">
    <property type="protein sequence ID" value="OOF74604.1"/>
    <property type="molecule type" value="Genomic_DNA"/>
</dbReference>
<dbReference type="InterPro" id="IPR008635">
    <property type="entry name" value="Coiled_stalk_dom"/>
</dbReference>
<dbReference type="GO" id="GO:0015031">
    <property type="term" value="P:protein transport"/>
    <property type="evidence" value="ECO:0007669"/>
    <property type="project" value="UniProtKB-KW"/>
</dbReference>
<keyword evidence="9" id="KW-0472">Membrane</keyword>
<evidence type="ECO:0000256" key="10">
    <source>
        <dbReference type="ARBA" id="ARBA00023237"/>
    </source>
</evidence>
<dbReference type="Pfam" id="PF03895">
    <property type="entry name" value="YadA_anchor"/>
    <property type="match status" value="1"/>
</dbReference>
<dbReference type="Proteomes" id="UP000189114">
    <property type="component" value="Unassembled WGS sequence"/>
</dbReference>
<evidence type="ECO:0000256" key="4">
    <source>
        <dbReference type="ARBA" id="ARBA00022448"/>
    </source>
</evidence>
<evidence type="ECO:0000256" key="3">
    <source>
        <dbReference type="ARBA" id="ARBA00005848"/>
    </source>
</evidence>
<feature type="domain" description="Trimeric autotransporter adhesin YadA-like stalk" evidence="14">
    <location>
        <begin position="447"/>
        <end position="482"/>
    </location>
</feature>
<gene>
    <name evidence="15" type="ORF">BKG96_10975</name>
</gene>
<comment type="similarity">
    <text evidence="3">Belongs to the autotransporter-2 (AT-2) (TC 1.B.40) family.</text>
</comment>
<feature type="domain" description="Trimeric autotransporter adhesin YadA-like head" evidence="13">
    <location>
        <begin position="79"/>
        <end position="104"/>
    </location>
</feature>
<dbReference type="Gene3D" id="3.90.1780.10">
    <property type="entry name" value="Trimeric adhesin"/>
    <property type="match status" value="1"/>
</dbReference>
<keyword evidence="7 11" id="KW-0732">Signal</keyword>
<dbReference type="InterPro" id="IPR008640">
    <property type="entry name" value="Adhesin_Head_dom"/>
</dbReference>
<keyword evidence="5" id="KW-1134">Transmembrane beta strand</keyword>
<evidence type="ECO:0000256" key="6">
    <source>
        <dbReference type="ARBA" id="ARBA00022692"/>
    </source>
</evidence>
<dbReference type="Pfam" id="PF05658">
    <property type="entry name" value="YadA_head"/>
    <property type="match status" value="7"/>
</dbReference>
<dbReference type="InterPro" id="IPR011049">
    <property type="entry name" value="Serralysin-like_metalloprot_C"/>
</dbReference>
<evidence type="ECO:0000259" key="12">
    <source>
        <dbReference type="Pfam" id="PF03895"/>
    </source>
</evidence>
<feature type="domain" description="Trimeric autotransporter adhesin YadA-like head" evidence="13">
    <location>
        <begin position="233"/>
        <end position="256"/>
    </location>
</feature>
<keyword evidence="10" id="KW-0998">Cell outer membrane</keyword>
<evidence type="ECO:0000256" key="9">
    <source>
        <dbReference type="ARBA" id="ARBA00023136"/>
    </source>
</evidence>
<feature type="domain" description="Trimeric autotransporter adhesin YadA-like head" evidence="13">
    <location>
        <begin position="159"/>
        <end position="183"/>
    </location>
</feature>
<keyword evidence="6" id="KW-0812">Transmembrane</keyword>
<dbReference type="InterPro" id="IPR037174">
    <property type="entry name" value="Trimeric_adhesin"/>
</dbReference>
<evidence type="ECO:0000313" key="15">
    <source>
        <dbReference type="EMBL" id="OOF74604.1"/>
    </source>
</evidence>
<feature type="domain" description="Trimeric autotransporter adhesin YadA-like head" evidence="13">
    <location>
        <begin position="288"/>
        <end position="311"/>
    </location>
</feature>
<feature type="domain" description="Trimeric autotransporter adhesin YadA-like head" evidence="13">
    <location>
        <begin position="365"/>
        <end position="391"/>
    </location>
</feature>
<dbReference type="RefSeq" id="WP_077587464.1">
    <property type="nucleotide sequence ID" value="NZ_MLAE01000114.1"/>
</dbReference>
<organism evidence="15 16">
    <name type="scientific">Rodentibacter caecimuris</name>
    <dbReference type="NCBI Taxonomy" id="1796644"/>
    <lineage>
        <taxon>Bacteria</taxon>
        <taxon>Pseudomonadati</taxon>
        <taxon>Pseudomonadota</taxon>
        <taxon>Gammaproteobacteria</taxon>
        <taxon>Pasteurellales</taxon>
        <taxon>Pasteurellaceae</taxon>
        <taxon>Rodentibacter</taxon>
    </lineage>
</organism>
<dbReference type="SUPFAM" id="SSF101967">
    <property type="entry name" value="Adhesin YadA, collagen-binding domain"/>
    <property type="match status" value="2"/>
</dbReference>
<sequence>FMYMGLIMKKVFYFSPIAFLVSTNVFSASTDYLNVNTTDATFPTIGATANHSIALGPQSSIDKNNAYDSASRSKKGRYSGVYSIAEGYKATVYGSQSIAYGHEAIANGWLSYAIGSRANAEGDGNIALGGSAKSLAGSYYGYPSSGGAIAVGLESHTIGNGAIAMGNKAQASGVKSIAIGNDARTLDITNTDGAANIDQNLKNNIKNTVDTLRKQNSPVGMEAELVGLSDEATSTIAIGDESRAIGWGSTALGTKAYALNDRATTLGDDSKTLGYAGTSVGTHAYSFGKGASALGTWAEALGDYSTSAGPSSSAAGDNSIAMGNGAAASGLNAIAIGSMTTDTKAWYTTGGGKQVHRSEHEVWNAVGDHSIALGTDSQATKDNAIAMGKEAFADHDRSVALGDQSATENAKDTSQDTVNGITYGNFAGSTSVGTVSVGNSKLGETRQIKNVSAGDISPTSTDAINGSQLYLIASKLTENMKNIQPKPTPIPPAVKVDTGTISVNDNGLAVADSTKGNLATVTDVENAINHSSFNITTGSEESGQAINVTTEKVKAGNTVVYKAGNNMVVKQNGKSITYSTTDKPTFDVVNANEFKAGDVVVNNQGINAGNKKITHVAEGKNDSDAVNYGQLRKTNNQVHQLENKLNRVDRKLRGGIAQAGAMANIPQVTRSGASGVGVGVASYRDENAVSVGYSRMSDNGKHIIKTSVGLDTRGYNMVGAGYMYQW</sequence>
<evidence type="ECO:0000256" key="2">
    <source>
        <dbReference type="ARBA" id="ARBA00004442"/>
    </source>
</evidence>
<dbReference type="GO" id="GO:0009279">
    <property type="term" value="C:cell outer membrane"/>
    <property type="evidence" value="ECO:0007669"/>
    <property type="project" value="UniProtKB-SubCell"/>
</dbReference>
<name>A0A1V3KDP2_9PAST</name>
<dbReference type="Pfam" id="PF05662">
    <property type="entry name" value="YadA_stalk"/>
    <property type="match status" value="2"/>
</dbReference>
<accession>A0A1V3KDP2</accession>
<dbReference type="GO" id="GO:0009986">
    <property type="term" value="C:cell surface"/>
    <property type="evidence" value="ECO:0007669"/>
    <property type="project" value="UniProtKB-SubCell"/>
</dbReference>
<comment type="subcellular location">
    <subcellularLocation>
        <location evidence="2">Cell outer membrane</location>
    </subcellularLocation>
    <subcellularLocation>
        <location evidence="1">Cell surface</location>
    </subcellularLocation>
</comment>
<dbReference type="Gene3D" id="3.30.1300.30">
    <property type="entry name" value="GSPII I/J protein-like"/>
    <property type="match status" value="1"/>
</dbReference>
<dbReference type="SUPFAM" id="SSF54523">
    <property type="entry name" value="Pili subunits"/>
    <property type="match status" value="1"/>
</dbReference>
<dbReference type="Gene3D" id="2.150.10.10">
    <property type="entry name" value="Serralysin-like metalloprotease, C-terminal"/>
    <property type="match status" value="4"/>
</dbReference>
<evidence type="ECO:0000259" key="14">
    <source>
        <dbReference type="Pfam" id="PF05662"/>
    </source>
</evidence>
<feature type="chain" id="PRO_5012979819" description="Adhesin" evidence="11">
    <location>
        <begin position="28"/>
        <end position="726"/>
    </location>
</feature>
<dbReference type="InterPro" id="IPR005594">
    <property type="entry name" value="YadA_C"/>
</dbReference>
<keyword evidence="8" id="KW-0653">Protein transport</keyword>
<feature type="domain" description="Trimeric autotransporter adhesin YadA-like C-terminal membrane anchor" evidence="12">
    <location>
        <begin position="666"/>
        <end position="726"/>
    </location>
</feature>
<evidence type="ECO:0000313" key="16">
    <source>
        <dbReference type="Proteomes" id="UP000189114"/>
    </source>
</evidence>
<evidence type="ECO:0000256" key="8">
    <source>
        <dbReference type="ARBA" id="ARBA00022927"/>
    </source>
</evidence>
<evidence type="ECO:0000256" key="1">
    <source>
        <dbReference type="ARBA" id="ARBA00004241"/>
    </source>
</evidence>
<evidence type="ECO:0000256" key="11">
    <source>
        <dbReference type="SAM" id="SignalP"/>
    </source>
</evidence>
<proteinExistence type="inferred from homology"/>
<feature type="domain" description="Trimeric autotransporter adhesin YadA-like stalk" evidence="14">
    <location>
        <begin position="612"/>
        <end position="646"/>
    </location>
</feature>
<reference evidence="16" key="1">
    <citation type="submission" date="2016-10" db="EMBL/GenBank/DDBJ databases">
        <title>Rodentibacter gen. nov. and new species.</title>
        <authorList>
            <person name="Christensen H."/>
        </authorList>
    </citation>
    <scope>NUCLEOTIDE SEQUENCE [LARGE SCALE GENOMIC DNA]</scope>
    <source>
        <strain evidence="16">Ppn152</strain>
    </source>
</reference>
<protein>
    <recommendedName>
        <fullName evidence="17">Adhesin</fullName>
    </recommendedName>
</protein>
<keyword evidence="4" id="KW-0813">Transport</keyword>
<evidence type="ECO:0008006" key="17">
    <source>
        <dbReference type="Google" id="ProtNLM"/>
    </source>
</evidence>
<feature type="domain" description="Trimeric autotransporter adhesin YadA-like head" evidence="13">
    <location>
        <begin position="314"/>
        <end position="338"/>
    </location>
</feature>
<feature type="non-terminal residue" evidence="15">
    <location>
        <position position="1"/>
    </location>
</feature>
<dbReference type="AlphaFoldDB" id="A0A1V3KDP2"/>
<feature type="domain" description="Trimeric autotransporter adhesin YadA-like head" evidence="13">
    <location>
        <begin position="111"/>
        <end position="132"/>
    </location>
</feature>
<comment type="caution">
    <text evidence="15">The sequence shown here is derived from an EMBL/GenBank/DDBJ whole genome shotgun (WGS) entry which is preliminary data.</text>
</comment>
<feature type="signal peptide" evidence="11">
    <location>
        <begin position="1"/>
        <end position="27"/>
    </location>
</feature>
<evidence type="ECO:0000259" key="13">
    <source>
        <dbReference type="Pfam" id="PF05658"/>
    </source>
</evidence>